<dbReference type="EC" id="6.2.1.3" evidence="3"/>
<feature type="domain" description="AMP-binding enzyme C-terminal" evidence="2">
    <location>
        <begin position="434"/>
        <end position="509"/>
    </location>
</feature>
<dbReference type="Gene3D" id="3.30.300.30">
    <property type="match status" value="1"/>
</dbReference>
<organism evidence="3">
    <name type="scientific">hydrothermal vent metagenome</name>
    <dbReference type="NCBI Taxonomy" id="652676"/>
    <lineage>
        <taxon>unclassified sequences</taxon>
        <taxon>metagenomes</taxon>
        <taxon>ecological metagenomes</taxon>
    </lineage>
</organism>
<protein>
    <submittedName>
        <fullName evidence="3">Long-chain-fatty-acid--CoA ligase</fullName>
        <ecNumber evidence="3">6.2.1.3</ecNumber>
    </submittedName>
</protein>
<feature type="domain" description="AMP-dependent synthetase/ligase" evidence="1">
    <location>
        <begin position="32"/>
        <end position="387"/>
    </location>
</feature>
<dbReference type="PANTHER" id="PTHR43767">
    <property type="entry name" value="LONG-CHAIN-FATTY-ACID--COA LIGASE"/>
    <property type="match status" value="1"/>
</dbReference>
<dbReference type="SUPFAM" id="SSF56801">
    <property type="entry name" value="Acetyl-CoA synthetase-like"/>
    <property type="match status" value="1"/>
</dbReference>
<dbReference type="PROSITE" id="PS00455">
    <property type="entry name" value="AMP_BINDING"/>
    <property type="match status" value="1"/>
</dbReference>
<evidence type="ECO:0000313" key="3">
    <source>
        <dbReference type="EMBL" id="CUS44897.1"/>
    </source>
</evidence>
<reference evidence="3" key="1">
    <citation type="submission" date="2015-10" db="EMBL/GenBank/DDBJ databases">
        <authorList>
            <person name="Gilbert D.G."/>
        </authorList>
    </citation>
    <scope>NUCLEOTIDE SEQUENCE</scope>
</reference>
<keyword evidence="3" id="KW-0436">Ligase</keyword>
<dbReference type="InterPro" id="IPR000873">
    <property type="entry name" value="AMP-dep_synth/lig_dom"/>
</dbReference>
<dbReference type="GO" id="GO:0004467">
    <property type="term" value="F:long-chain fatty acid-CoA ligase activity"/>
    <property type="evidence" value="ECO:0007669"/>
    <property type="project" value="UniProtKB-EC"/>
</dbReference>
<dbReference type="InterPro" id="IPR025110">
    <property type="entry name" value="AMP-bd_C"/>
</dbReference>
<gene>
    <name evidence="3" type="ORF">MGWOODY_Smn354</name>
</gene>
<dbReference type="InterPro" id="IPR045851">
    <property type="entry name" value="AMP-bd_C_sf"/>
</dbReference>
<dbReference type="EMBL" id="CZQE01000190">
    <property type="protein sequence ID" value="CUS44897.1"/>
    <property type="molecule type" value="Genomic_DNA"/>
</dbReference>
<evidence type="ECO:0000259" key="1">
    <source>
        <dbReference type="Pfam" id="PF00501"/>
    </source>
</evidence>
<name>A0A160TLG4_9ZZZZ</name>
<dbReference type="Pfam" id="PF00501">
    <property type="entry name" value="AMP-binding"/>
    <property type="match status" value="1"/>
</dbReference>
<dbReference type="InterPro" id="IPR042099">
    <property type="entry name" value="ANL_N_sf"/>
</dbReference>
<dbReference type="InterPro" id="IPR020845">
    <property type="entry name" value="AMP-binding_CS"/>
</dbReference>
<dbReference type="PANTHER" id="PTHR43767:SF1">
    <property type="entry name" value="NONRIBOSOMAL PEPTIDE SYNTHASE PES1 (EUROFUNG)-RELATED"/>
    <property type="match status" value="1"/>
</dbReference>
<evidence type="ECO:0000259" key="2">
    <source>
        <dbReference type="Pfam" id="PF13193"/>
    </source>
</evidence>
<dbReference type="Pfam" id="PF13193">
    <property type="entry name" value="AMP-binding_C"/>
    <property type="match status" value="1"/>
</dbReference>
<sequence length="529" mass="55370">MNGVTQAGGGPSPADDDAAFDRADFATVVDMFWEAVDAAGDRIALIDGERTLSYRDYGAAVAALAARLVAIGVGGERVAIQVPNSIEANVAIYAALAAGAQVALLNPGYGADELAPLFDIARPKVIIAGVDGARAARGIAAAHSIDHLLAVGEGDLSTPALVAQAATRPAVRIDRGDLATLLFTGGTTGVPKGGDRPHGTLVEIVHGMHQAWPTRIDQEVWLNVAPVFHVWGSLMGCLNPVYCRSPVVIISRYQPDLVLAALERHRVTVFSGGPAAIYVGLLAAAGIDRTDLSSLRICPGGGSPFLMETLTTWYARTGVPILEAFGMTEGGPICANPTDGTHRFGTVGRPLPGLEVSIAALDDPERAVPTGQLGEIRIRGSRVVHAYRGQGAGRADGWLYTGDVGVFDADGYLRLVDRTKDMLIVGGFNVYPREIEEVLARHPAVAEAAVVGTPDARKGEVPVAFARLRDGATASPTALADYCAAHLVAYKRPRSVTLMDAIPKTPANKICRKTLAGLAAEQQPPGENE</sequence>
<dbReference type="AlphaFoldDB" id="A0A160TLG4"/>
<dbReference type="Gene3D" id="3.40.50.12780">
    <property type="entry name" value="N-terminal domain of ligase-like"/>
    <property type="match status" value="1"/>
</dbReference>
<accession>A0A160TLG4</accession>
<proteinExistence type="predicted"/>
<dbReference type="InterPro" id="IPR050237">
    <property type="entry name" value="ATP-dep_AMP-bd_enzyme"/>
</dbReference>